<dbReference type="InterPro" id="IPR042537">
    <property type="entry name" value="Nucleoporin_Nup155_C_2"/>
</dbReference>
<organism evidence="7 8">
    <name type="scientific">Trichomonas vaginalis (strain ATCC PRA-98 / G3)</name>
    <dbReference type="NCBI Taxonomy" id="412133"/>
    <lineage>
        <taxon>Eukaryota</taxon>
        <taxon>Metamonada</taxon>
        <taxon>Parabasalia</taxon>
        <taxon>Trichomonadida</taxon>
        <taxon>Trichomonadidae</taxon>
        <taxon>Trichomonas</taxon>
    </lineage>
</organism>
<dbReference type="SMR" id="A2E371"/>
<dbReference type="AlphaFoldDB" id="A2E371"/>
<dbReference type="GO" id="GO:0017056">
    <property type="term" value="F:structural constituent of nuclear pore"/>
    <property type="evidence" value="ECO:0000318"/>
    <property type="project" value="GO_Central"/>
</dbReference>
<evidence type="ECO:0000256" key="4">
    <source>
        <dbReference type="ARBA" id="ARBA00023242"/>
    </source>
</evidence>
<proteinExistence type="inferred from homology"/>
<evidence type="ECO:0000259" key="6">
    <source>
        <dbReference type="Pfam" id="PF08801"/>
    </source>
</evidence>
<dbReference type="GO" id="GO:0006606">
    <property type="term" value="P:protein import into nucleus"/>
    <property type="evidence" value="ECO:0000318"/>
    <property type="project" value="GO_Central"/>
</dbReference>
<keyword evidence="8" id="KW-1185">Reference proteome</keyword>
<dbReference type="FunFam" id="1.20.58.1780:FF:000018">
    <property type="entry name" value="Uncharacterized protein"/>
    <property type="match status" value="1"/>
</dbReference>
<reference evidence="7" key="1">
    <citation type="submission" date="2006-10" db="EMBL/GenBank/DDBJ databases">
        <authorList>
            <person name="Amadeo P."/>
            <person name="Zhao Q."/>
            <person name="Wortman J."/>
            <person name="Fraser-Liggett C."/>
            <person name="Carlton J."/>
        </authorList>
    </citation>
    <scope>NUCLEOTIDE SEQUENCE</scope>
    <source>
        <strain evidence="7">G3</strain>
    </source>
</reference>
<dbReference type="KEGG" id="tva:4770850"/>
<dbReference type="GO" id="GO:0006405">
    <property type="term" value="P:RNA export from nucleus"/>
    <property type="evidence" value="ECO:0000318"/>
    <property type="project" value="GO_Central"/>
</dbReference>
<dbReference type="EMBL" id="DS113294">
    <property type="protein sequence ID" value="EAY12881.1"/>
    <property type="molecule type" value="Genomic_DNA"/>
</dbReference>
<evidence type="ECO:0000313" key="8">
    <source>
        <dbReference type="Proteomes" id="UP000001542"/>
    </source>
</evidence>
<dbReference type="RefSeq" id="XP_001325104.1">
    <property type="nucleotide sequence ID" value="XM_001325069.1"/>
</dbReference>
<dbReference type="FunCoup" id="A2E371">
    <property type="interactions" value="930"/>
</dbReference>
<dbReference type="Gene3D" id="1.20.58.1780">
    <property type="match status" value="1"/>
</dbReference>
<dbReference type="InterPro" id="IPR007187">
    <property type="entry name" value="Nucleoporin_Nup133/Nup155_C"/>
</dbReference>
<comment type="similarity">
    <text evidence="2">Belongs to the non-repetitive/WGA-negative nucleoporin family.</text>
</comment>
<evidence type="ECO:0000313" key="7">
    <source>
        <dbReference type="EMBL" id="EAY12881.1"/>
    </source>
</evidence>
<keyword evidence="3" id="KW-0813">Transport</keyword>
<sequence>MLRRDPSSSSEQDFASIITKLKDHYKAEDQQKQSSINASSLEFLDRRNYQSCQVSDLVSAAEFDQYYYHPANVLNAASICQIRLYFGTFPEINLCYCVVDDKLFYWKKGDTVAKMFRAKGRYISSVIINSPDEEVFYSKNVKCVLAISTDTTICVIPIKINSSLFNNEKNTIEDFLDLQSIISTDSHTFVCSALCPTGSGYIFAGSDTGAVFLLKYKVNKANVNNRKIKAYILPNNPLKMKAFNYFLHYLPTQFFERNCIVQLCFEKTRGYLAALDRTYRLRFFTVTHDFVVNEIEGLIGEQFQPIVKLVDVPASESGNIVFIGITKSGDRLSFAQGINIIDNSFYIMLVSKRQMVESQGQSKMNECLDGVSTLNSTVVINKGKLCLVSSLSSIQDITQRPEELFNISTAPETCLSVSSASHILESLEINAFKDAFGWQHIEKAPKIELVTTKRVITIKFNRPVDILSNYIRESNGNYTPKIFNWMKANKQEAGATALLLASEDSSQKLQALFVLSQFAKNEIKMRDDFNQSLHVSSQAFLLRVARILEPAWFSPLFEIKIKKADGQTTTKYKISSLFDDYTTEFIVKQLTNVNELITEYNRILVTLKNDIKKDDKNDNQNENAFLYELSSYVHILIEVFTFIEIVGKQNKTFITNAINLLDESFKNRLISKELGEESTDGSPQVSIVDALRELCLQMFASGGKAKLGHELRRRCPTFFTLEDSQLLTALAELNRCLPNSPTLERIVETILKLVNRAVNLDYVCQKLIELKHFKGVVDICLARAAAIDPSQKALLWFKGQRLKTDEAGTYAFDKRYQCYEHIFQLINEQKAFDIMITTNDELFHLCLYQRIFQLHKQEQLLSRNTPFIEEYLQEFAPTYMWSYKANHREYSQAANELYKMAMSDKIEATLQKRIDYLQDVAKYAIADNMSSMLNEVQVRQQLALIQKSLSERTGKTMDKLLDNQTLLNECTSSGQWDLVLKLIAACPVQTNQREQLISQVWTNMLVEQLWNTSLHQASTIIVETMNGRSNAGNDVLIPKIVVPVLEEYKMNRRGECLWAEDTIIKCGAKPNDVFQAYYSILERSNLTNQVRADYTYAAIKLANLGAKVTEKQVLNLRKWISEVGKGLPFFNDALNLLASIPNII</sequence>
<dbReference type="STRING" id="5722.A2E371"/>
<dbReference type="eggNOG" id="KOG1900">
    <property type="taxonomic scope" value="Eukaryota"/>
</dbReference>
<name>A2E371_TRIV3</name>
<protein>
    <submittedName>
        <fullName evidence="7">Uncharacterized protein</fullName>
    </submittedName>
</protein>
<dbReference type="PANTHER" id="PTHR10350:SF6">
    <property type="entry name" value="NUCLEAR PORE COMPLEX PROTEIN NUP155"/>
    <property type="match status" value="1"/>
</dbReference>
<dbReference type="InterPro" id="IPR004870">
    <property type="entry name" value="Nucleoporin_Nup155"/>
</dbReference>
<dbReference type="InterPro" id="IPR042533">
    <property type="entry name" value="Nucleoporin_Nup155_C_1"/>
</dbReference>
<dbReference type="Proteomes" id="UP000001542">
    <property type="component" value="Unassembled WGS sequence"/>
</dbReference>
<dbReference type="GO" id="GO:0000972">
    <property type="term" value="P:transcription-dependent tethering of RNA polymerase II gene DNA at nuclear periphery"/>
    <property type="evidence" value="ECO:0000318"/>
    <property type="project" value="GO_Central"/>
</dbReference>
<evidence type="ECO:0000256" key="2">
    <source>
        <dbReference type="ARBA" id="ARBA00007373"/>
    </source>
</evidence>
<dbReference type="Pfam" id="PF08801">
    <property type="entry name" value="Nucleoporin_N"/>
    <property type="match status" value="1"/>
</dbReference>
<accession>A2E371</accession>
<dbReference type="PANTHER" id="PTHR10350">
    <property type="entry name" value="NUCLEAR PORE COMPLEX PROTEIN NUP155"/>
    <property type="match status" value="1"/>
</dbReference>
<keyword evidence="4" id="KW-0539">Nucleus</keyword>
<dbReference type="VEuPathDB" id="TrichDB:TVAG_430450"/>
<comment type="subcellular location">
    <subcellularLocation>
        <location evidence="1">Nucleus</location>
    </subcellularLocation>
</comment>
<dbReference type="Pfam" id="PF03177">
    <property type="entry name" value="Nucleoporin_C"/>
    <property type="match status" value="1"/>
</dbReference>
<dbReference type="Gene3D" id="1.25.40.440">
    <property type="entry name" value="Nucleoporin, helical domain, central subdomain"/>
    <property type="match status" value="1"/>
</dbReference>
<dbReference type="GO" id="GO:0044611">
    <property type="term" value="C:nuclear pore inner ring"/>
    <property type="evidence" value="ECO:0000318"/>
    <property type="project" value="GO_Central"/>
</dbReference>
<dbReference type="GO" id="GO:0036228">
    <property type="term" value="P:protein localization to nuclear inner membrane"/>
    <property type="evidence" value="ECO:0000318"/>
    <property type="project" value="GO_Central"/>
</dbReference>
<gene>
    <name evidence="7" type="ORF">TVAG_430450</name>
</gene>
<evidence type="ECO:0000259" key="5">
    <source>
        <dbReference type="Pfam" id="PF03177"/>
    </source>
</evidence>
<dbReference type="VEuPathDB" id="TrichDB:TVAGG3_1018100"/>
<reference evidence="7" key="2">
    <citation type="journal article" date="2007" name="Science">
        <title>Draft genome sequence of the sexually transmitted pathogen Trichomonas vaginalis.</title>
        <authorList>
            <person name="Carlton J.M."/>
            <person name="Hirt R.P."/>
            <person name="Silva J.C."/>
            <person name="Delcher A.L."/>
            <person name="Schatz M."/>
            <person name="Zhao Q."/>
            <person name="Wortman J.R."/>
            <person name="Bidwell S.L."/>
            <person name="Alsmark U.C.M."/>
            <person name="Besteiro S."/>
            <person name="Sicheritz-Ponten T."/>
            <person name="Noel C.J."/>
            <person name="Dacks J.B."/>
            <person name="Foster P.G."/>
            <person name="Simillion C."/>
            <person name="Van de Peer Y."/>
            <person name="Miranda-Saavedra D."/>
            <person name="Barton G.J."/>
            <person name="Westrop G.D."/>
            <person name="Mueller S."/>
            <person name="Dessi D."/>
            <person name="Fiori P.L."/>
            <person name="Ren Q."/>
            <person name="Paulsen I."/>
            <person name="Zhang H."/>
            <person name="Bastida-Corcuera F.D."/>
            <person name="Simoes-Barbosa A."/>
            <person name="Brown M.T."/>
            <person name="Hayes R.D."/>
            <person name="Mukherjee M."/>
            <person name="Okumura C.Y."/>
            <person name="Schneider R."/>
            <person name="Smith A.J."/>
            <person name="Vanacova S."/>
            <person name="Villalvazo M."/>
            <person name="Haas B.J."/>
            <person name="Pertea M."/>
            <person name="Feldblyum T.V."/>
            <person name="Utterback T.R."/>
            <person name="Shu C.L."/>
            <person name="Osoegawa K."/>
            <person name="de Jong P.J."/>
            <person name="Hrdy I."/>
            <person name="Horvathova L."/>
            <person name="Zubacova Z."/>
            <person name="Dolezal P."/>
            <person name="Malik S.B."/>
            <person name="Logsdon J.M. Jr."/>
            <person name="Henze K."/>
            <person name="Gupta A."/>
            <person name="Wang C.C."/>
            <person name="Dunne R.L."/>
            <person name="Upcroft J.A."/>
            <person name="Upcroft P."/>
            <person name="White O."/>
            <person name="Salzberg S.L."/>
            <person name="Tang P."/>
            <person name="Chiu C.-H."/>
            <person name="Lee Y.-S."/>
            <person name="Embley T.M."/>
            <person name="Coombs G.H."/>
            <person name="Mottram J.C."/>
            <person name="Tachezy J."/>
            <person name="Fraser-Liggett C.M."/>
            <person name="Johnson P.J."/>
        </authorList>
    </citation>
    <scope>NUCLEOTIDE SEQUENCE [LARGE SCALE GENOMIC DNA]</scope>
    <source>
        <strain evidence="7">G3</strain>
    </source>
</reference>
<feature type="domain" description="Nucleoporin Nup133/Nup155-like C-terminal" evidence="5">
    <location>
        <begin position="539"/>
        <end position="1085"/>
    </location>
</feature>
<evidence type="ECO:0000256" key="3">
    <source>
        <dbReference type="ARBA" id="ARBA00022448"/>
    </source>
</evidence>
<dbReference type="Gene3D" id="1.25.40.450">
    <property type="entry name" value="Nucleoporin, helical domain, N-terminal subdomain"/>
    <property type="match status" value="1"/>
</dbReference>
<feature type="domain" description="Nucleoporin Nup133/Nup155-like N-terminal" evidence="6">
    <location>
        <begin position="71"/>
        <end position="351"/>
    </location>
</feature>
<evidence type="ECO:0000256" key="1">
    <source>
        <dbReference type="ARBA" id="ARBA00004123"/>
    </source>
</evidence>
<dbReference type="InParanoid" id="A2E371"/>
<dbReference type="InterPro" id="IPR014908">
    <property type="entry name" value="Nucleoporin_Nup133/Nup155_N"/>
</dbReference>
<dbReference type="OrthoDB" id="338970at2759"/>